<reference evidence="4" key="1">
    <citation type="submission" date="2023-07" db="EMBL/GenBank/DDBJ databases">
        <title>Chromosome-level genome assembly of Artemia franciscana.</title>
        <authorList>
            <person name="Jo E."/>
        </authorList>
    </citation>
    <scope>NUCLEOTIDE SEQUENCE</scope>
    <source>
        <tissue evidence="4">Whole body</tissue>
    </source>
</reference>
<comment type="caution">
    <text evidence="4">The sequence shown here is derived from an EMBL/GenBank/DDBJ whole genome shotgun (WGS) entry which is preliminary data.</text>
</comment>
<dbReference type="Proteomes" id="UP001187531">
    <property type="component" value="Unassembled WGS sequence"/>
</dbReference>
<evidence type="ECO:0000313" key="4">
    <source>
        <dbReference type="EMBL" id="KAK2701599.1"/>
    </source>
</evidence>
<organism evidence="4 5">
    <name type="scientific">Artemia franciscana</name>
    <name type="common">Brine shrimp</name>
    <name type="synonym">Artemia sanfranciscana</name>
    <dbReference type="NCBI Taxonomy" id="6661"/>
    <lineage>
        <taxon>Eukaryota</taxon>
        <taxon>Metazoa</taxon>
        <taxon>Ecdysozoa</taxon>
        <taxon>Arthropoda</taxon>
        <taxon>Crustacea</taxon>
        <taxon>Branchiopoda</taxon>
        <taxon>Anostraca</taxon>
        <taxon>Artemiidae</taxon>
        <taxon>Artemia</taxon>
    </lineage>
</organism>
<name>A0AA88H1M3_ARTSF</name>
<dbReference type="InterPro" id="IPR000225">
    <property type="entry name" value="Armadillo"/>
</dbReference>
<proteinExistence type="inferred from homology"/>
<evidence type="ECO:0000256" key="2">
    <source>
        <dbReference type="ARBA" id="ARBA00022448"/>
    </source>
</evidence>
<comment type="similarity">
    <text evidence="1">Belongs to the importin alpha family.</text>
</comment>
<protein>
    <submittedName>
        <fullName evidence="4">Uncharacterized protein</fullName>
    </submittedName>
</protein>
<feature type="non-terminal residue" evidence="4">
    <location>
        <position position="1"/>
    </location>
</feature>
<evidence type="ECO:0000313" key="5">
    <source>
        <dbReference type="Proteomes" id="UP001187531"/>
    </source>
</evidence>
<dbReference type="GO" id="GO:0015031">
    <property type="term" value="P:protein transport"/>
    <property type="evidence" value="ECO:0007669"/>
    <property type="project" value="UniProtKB-KW"/>
</dbReference>
<dbReference type="SUPFAM" id="SSF48371">
    <property type="entry name" value="ARM repeat"/>
    <property type="match status" value="1"/>
</dbReference>
<dbReference type="InterPro" id="IPR016024">
    <property type="entry name" value="ARM-type_fold"/>
</dbReference>
<evidence type="ECO:0000256" key="1">
    <source>
        <dbReference type="ARBA" id="ARBA00010394"/>
    </source>
</evidence>
<dbReference type="Gene3D" id="1.25.10.10">
    <property type="entry name" value="Leucine-rich Repeat Variant"/>
    <property type="match status" value="1"/>
</dbReference>
<dbReference type="EMBL" id="JAVRJZ010003314">
    <property type="protein sequence ID" value="KAK2701599.1"/>
    <property type="molecule type" value="Genomic_DNA"/>
</dbReference>
<dbReference type="InterPro" id="IPR011989">
    <property type="entry name" value="ARM-like"/>
</dbReference>
<evidence type="ECO:0000256" key="3">
    <source>
        <dbReference type="ARBA" id="ARBA00022927"/>
    </source>
</evidence>
<keyword evidence="2" id="KW-0813">Transport</keyword>
<accession>A0AA88H1M3</accession>
<dbReference type="PANTHER" id="PTHR23316">
    <property type="entry name" value="IMPORTIN ALPHA"/>
    <property type="match status" value="1"/>
</dbReference>
<sequence length="147" mass="16512">MSPLRKVARNLFNICRNKKSRPSIDKLKLCLPFLKALLVSEDKEVLGVSNDHIQLVVEGEVIARLIELLKVDDTDIILPALHCIGNIVTGTDFQPKFGFENDCSFHWPESKLKILNEAAWTLSNITGGNQYHIESVVQSGFFAHLVK</sequence>
<keyword evidence="5" id="KW-1185">Reference proteome</keyword>
<dbReference type="AlphaFoldDB" id="A0AA88H1M3"/>
<dbReference type="Pfam" id="PF00514">
    <property type="entry name" value="Arm"/>
    <property type="match status" value="1"/>
</dbReference>
<dbReference type="SMART" id="SM00185">
    <property type="entry name" value="ARM"/>
    <property type="match status" value="1"/>
</dbReference>
<keyword evidence="3" id="KW-0653">Protein transport</keyword>
<gene>
    <name evidence="4" type="ORF">QYM36_019760</name>
</gene>